<evidence type="ECO:0000313" key="4">
    <source>
        <dbReference type="EMBL" id="KAF0027861.1"/>
    </source>
</evidence>
<evidence type="ECO:0000256" key="1">
    <source>
        <dbReference type="PROSITE-ProRule" id="PRU00520"/>
    </source>
</evidence>
<proteinExistence type="inferred from homology"/>
<dbReference type="InterPro" id="IPR036046">
    <property type="entry name" value="Acylphosphatase-like_dom_sf"/>
</dbReference>
<dbReference type="PANTHER" id="PTHR10029:SF23">
    <property type="entry name" value="ACYLPHOSPHATASE 2"/>
    <property type="match status" value="1"/>
</dbReference>
<dbReference type="GO" id="GO:0003998">
    <property type="term" value="F:acylphosphatase activity"/>
    <property type="evidence" value="ECO:0007669"/>
    <property type="project" value="InterPro"/>
</dbReference>
<sequence>MFVIETHGAEKKKISYLTVKMYSKDERELDDRNVSNIHAEASTHYTEQEGLRLGLVGWVKNTRGGTVVGQVQGPAAAVEQMKVWLSKEGSPSSRITRASFRDQRSIDKLQLSGFNTRF</sequence>
<accession>A0A6A4S9T3</accession>
<dbReference type="PROSITE" id="PS00151">
    <property type="entry name" value="ACYLPHOSPHATASE_2"/>
    <property type="match status" value="1"/>
</dbReference>
<protein>
    <recommendedName>
        <fullName evidence="3">Acylphosphatase-like domain-containing protein</fullName>
    </recommendedName>
</protein>
<dbReference type="PANTHER" id="PTHR10029">
    <property type="entry name" value="ACYLPHOSPHATASE"/>
    <property type="match status" value="1"/>
</dbReference>
<evidence type="ECO:0000256" key="2">
    <source>
        <dbReference type="RuleBase" id="RU004168"/>
    </source>
</evidence>
<comment type="caution">
    <text evidence="1">Lacks conserved residue(s) required for the propagation of feature annotation.</text>
</comment>
<comment type="caution">
    <text evidence="4">The sequence shown here is derived from an EMBL/GenBank/DDBJ whole genome shotgun (WGS) entry which is preliminary data.</text>
</comment>
<dbReference type="SUPFAM" id="SSF54975">
    <property type="entry name" value="Acylphosphatase/BLUF domain-like"/>
    <property type="match status" value="1"/>
</dbReference>
<dbReference type="Pfam" id="PF00708">
    <property type="entry name" value="Acylphosphatase"/>
    <property type="match status" value="1"/>
</dbReference>
<name>A0A6A4S9T3_SCOMX</name>
<dbReference type="AlphaFoldDB" id="A0A6A4S9T3"/>
<comment type="similarity">
    <text evidence="2">Belongs to the acylphosphatase family.</text>
</comment>
<evidence type="ECO:0000259" key="3">
    <source>
        <dbReference type="PROSITE" id="PS51160"/>
    </source>
</evidence>
<dbReference type="PROSITE" id="PS51160">
    <property type="entry name" value="ACYLPHOSPHATASE_3"/>
    <property type="match status" value="1"/>
</dbReference>
<dbReference type="PRINTS" id="PR00112">
    <property type="entry name" value="ACYLPHPHTASE"/>
</dbReference>
<gene>
    <name evidence="4" type="ORF">F2P81_020602</name>
</gene>
<dbReference type="Gene3D" id="3.30.70.100">
    <property type="match status" value="1"/>
</dbReference>
<dbReference type="InterPro" id="IPR001792">
    <property type="entry name" value="Acylphosphatase-like_dom"/>
</dbReference>
<dbReference type="InterPro" id="IPR017968">
    <property type="entry name" value="Acylphosphatase_CS"/>
</dbReference>
<dbReference type="Proteomes" id="UP000438429">
    <property type="component" value="Unassembled WGS sequence"/>
</dbReference>
<dbReference type="InterPro" id="IPR020456">
    <property type="entry name" value="Acylphosphatase"/>
</dbReference>
<reference evidence="4 5" key="1">
    <citation type="submission" date="2019-06" db="EMBL/GenBank/DDBJ databases">
        <title>Draft genomes of female and male turbot (Scophthalmus maximus).</title>
        <authorList>
            <person name="Xu H."/>
            <person name="Xu X.-W."/>
            <person name="Shao C."/>
            <person name="Chen S."/>
        </authorList>
    </citation>
    <scope>NUCLEOTIDE SEQUENCE [LARGE SCALE GENOMIC DNA]</scope>
    <source>
        <strain evidence="4">Ysfricsl-2016a</strain>
        <tissue evidence="4">Blood</tissue>
    </source>
</reference>
<feature type="domain" description="Acylphosphatase-like" evidence="3">
    <location>
        <begin position="45"/>
        <end position="118"/>
    </location>
</feature>
<organism evidence="4 5">
    <name type="scientific">Scophthalmus maximus</name>
    <name type="common">Turbot</name>
    <name type="synonym">Psetta maxima</name>
    <dbReference type="NCBI Taxonomy" id="52904"/>
    <lineage>
        <taxon>Eukaryota</taxon>
        <taxon>Metazoa</taxon>
        <taxon>Chordata</taxon>
        <taxon>Craniata</taxon>
        <taxon>Vertebrata</taxon>
        <taxon>Euteleostomi</taxon>
        <taxon>Actinopterygii</taxon>
        <taxon>Neopterygii</taxon>
        <taxon>Teleostei</taxon>
        <taxon>Neoteleostei</taxon>
        <taxon>Acanthomorphata</taxon>
        <taxon>Carangaria</taxon>
        <taxon>Pleuronectiformes</taxon>
        <taxon>Pleuronectoidei</taxon>
        <taxon>Scophthalmidae</taxon>
        <taxon>Scophthalmus</taxon>
    </lineage>
</organism>
<evidence type="ECO:0000313" key="5">
    <source>
        <dbReference type="Proteomes" id="UP000438429"/>
    </source>
</evidence>
<dbReference type="EMBL" id="VEVO01000018">
    <property type="protein sequence ID" value="KAF0027861.1"/>
    <property type="molecule type" value="Genomic_DNA"/>
</dbReference>